<dbReference type="EMBL" id="AOGX02000016">
    <property type="protein sequence ID" value="EOQ88569.1"/>
    <property type="molecule type" value="Genomic_DNA"/>
</dbReference>
<accession>A0A5E8HBG8</accession>
<dbReference type="Proteomes" id="UP000013996">
    <property type="component" value="Unassembled WGS sequence"/>
</dbReference>
<keyword evidence="1" id="KW-1133">Transmembrane helix</keyword>
<feature type="transmembrane region" description="Helical" evidence="1">
    <location>
        <begin position="173"/>
        <end position="202"/>
    </location>
</feature>
<comment type="caution">
    <text evidence="2">The sequence shown here is derived from an EMBL/GenBank/DDBJ whole genome shotgun (WGS) entry which is preliminary data.</text>
</comment>
<dbReference type="STRING" id="1249483.LEP1GSC202_2759"/>
<dbReference type="AlphaFoldDB" id="A0A5E8HBG8"/>
<organism evidence="2 3">
    <name type="scientific">Leptospira yanagawae serovar Saopaulo str. Sao Paulo = ATCC 700523</name>
    <dbReference type="NCBI Taxonomy" id="1249483"/>
    <lineage>
        <taxon>Bacteria</taxon>
        <taxon>Pseudomonadati</taxon>
        <taxon>Spirochaetota</taxon>
        <taxon>Spirochaetia</taxon>
        <taxon>Leptospirales</taxon>
        <taxon>Leptospiraceae</taxon>
        <taxon>Leptospira</taxon>
    </lineage>
</organism>
<keyword evidence="1" id="KW-0472">Membrane</keyword>
<feature type="transmembrane region" description="Helical" evidence="1">
    <location>
        <begin position="283"/>
        <end position="303"/>
    </location>
</feature>
<feature type="transmembrane region" description="Helical" evidence="1">
    <location>
        <begin position="332"/>
        <end position="349"/>
    </location>
</feature>
<proteinExistence type="predicted"/>
<feature type="transmembrane region" description="Helical" evidence="1">
    <location>
        <begin position="14"/>
        <end position="31"/>
    </location>
</feature>
<evidence type="ECO:0000313" key="2">
    <source>
        <dbReference type="EMBL" id="EOQ88569.1"/>
    </source>
</evidence>
<sequence length="477" mass="56531">MYLFRFVMNHSKKAIGFFFIFGFFILCYFLTKLDSIKSFSDFSLFEWQTLLVTQGKFHLPYAFSHMDPNYRFFPIPDLFFHLTNNVSYSTFPNLYSIFVAPMYFLFGTRGIQLTQFLMFITSVWLFYLITKNEVLAFLLLFGSSIFLYIFLIHDTIFVFFLEMVTFYFYAKKYYRLSALLSVFIIWLRPELGIVFCFLPFLFPNTNRWKQYLITCSLFLILASIVNFGFYETFLPIRMIKNKDSIGNWEVGYYLLRLVLEQIPLFILLLLFLIWEWIRKKKNALSVLITFATIFICFVSPNTGGHDTPRYLYGFIPVYLLSIHLRYENQNLPNKLIYLLITFFLFYSTYQINNQLKTLSKISKYQTNLLSAMETIKPKTIVFDNSDLSFIALPLLEKNKNIFLLREDGSQSGFSNFLVKNQIDEFVFLELPPSPYPLPNSLSIQNCIKNCEYRKVDTHSLPHANLPITYSHFLRSFD</sequence>
<evidence type="ECO:0000313" key="3">
    <source>
        <dbReference type="Proteomes" id="UP000013996"/>
    </source>
</evidence>
<feature type="transmembrane region" description="Helical" evidence="1">
    <location>
        <begin position="135"/>
        <end position="161"/>
    </location>
</feature>
<gene>
    <name evidence="2" type="ORF">LEP1GSC202_2759</name>
</gene>
<protein>
    <submittedName>
        <fullName evidence="2">Putative membrane protein</fullName>
    </submittedName>
</protein>
<reference evidence="2 3" key="1">
    <citation type="submission" date="2013-04" db="EMBL/GenBank/DDBJ databases">
        <authorList>
            <person name="Harkins D.M."/>
            <person name="Durkin A.S."/>
            <person name="Brinkac L.M."/>
            <person name="Haft D.H."/>
            <person name="Selengut J.D."/>
            <person name="Sanka R."/>
            <person name="DePew J."/>
            <person name="Purushe J."/>
            <person name="Hartskeerl R.A."/>
            <person name="Ahmed A."/>
            <person name="van der Linden H."/>
            <person name="Goris M.G.A."/>
            <person name="Vinetz J.M."/>
            <person name="Sutton G.G."/>
            <person name="Nierman W.C."/>
            <person name="Fouts D.E."/>
        </authorList>
    </citation>
    <scope>NUCLEOTIDE SEQUENCE [LARGE SCALE GENOMIC DNA]</scope>
    <source>
        <strain evidence="2 3">Sao Paulo</strain>
    </source>
</reference>
<keyword evidence="1" id="KW-0812">Transmembrane</keyword>
<evidence type="ECO:0000256" key="1">
    <source>
        <dbReference type="SAM" id="Phobius"/>
    </source>
</evidence>
<dbReference type="NCBIfam" id="NF047440">
    <property type="entry name" value="LA3751_2_3_fam"/>
    <property type="match status" value="1"/>
</dbReference>
<feature type="transmembrane region" description="Helical" evidence="1">
    <location>
        <begin position="113"/>
        <end position="129"/>
    </location>
</feature>
<feature type="transmembrane region" description="Helical" evidence="1">
    <location>
        <begin position="250"/>
        <end position="277"/>
    </location>
</feature>
<name>A0A5E8HBG8_9LEPT</name>
<dbReference type="InterPro" id="IPR059217">
    <property type="entry name" value="LA3751_2-like"/>
</dbReference>
<feature type="transmembrane region" description="Helical" evidence="1">
    <location>
        <begin position="208"/>
        <end position="229"/>
    </location>
</feature>